<dbReference type="RefSeq" id="XP_031752558.1">
    <property type="nucleotide sequence ID" value="XM_031896698.1"/>
</dbReference>
<dbReference type="Gene3D" id="2.60.40.10">
    <property type="entry name" value="Immunoglobulins"/>
    <property type="match status" value="2"/>
</dbReference>
<keyword evidence="6" id="KW-0675">Receptor</keyword>
<evidence type="ECO:0000256" key="4">
    <source>
        <dbReference type="ARBA" id="ARBA00022989"/>
    </source>
</evidence>
<dbReference type="Pfam" id="PF09240">
    <property type="entry name" value="IL6Ra-bind"/>
    <property type="match status" value="1"/>
</dbReference>
<evidence type="ECO:0000256" key="1">
    <source>
        <dbReference type="ARBA" id="ARBA00004479"/>
    </source>
</evidence>
<feature type="signal peptide" evidence="9">
    <location>
        <begin position="1"/>
        <end position="24"/>
    </location>
</feature>
<dbReference type="GeneID" id="116408799"/>
<dbReference type="GO" id="GO:0016020">
    <property type="term" value="C:membrane"/>
    <property type="evidence" value="ECO:0007669"/>
    <property type="project" value="UniProtKB-SubCell"/>
</dbReference>
<protein>
    <submittedName>
        <fullName evidence="11 13">Granulocyte-macrophage colony-stimulating factor receptor subunit alpha-like</fullName>
    </submittedName>
</protein>
<reference evidence="13" key="3">
    <citation type="submission" date="2025-04" db="UniProtKB">
        <authorList>
            <consortium name="RefSeq"/>
        </authorList>
    </citation>
    <scope>IDENTIFICATION</scope>
    <source>
        <strain evidence="13">Nigerian</strain>
        <tissue evidence="13">Liver and blood</tissue>
    </source>
</reference>
<evidence type="ECO:0000313" key="12">
    <source>
        <dbReference type="Proteomes" id="UP000008143"/>
    </source>
</evidence>
<feature type="chain" id="PRO_5044663026" evidence="9">
    <location>
        <begin position="25"/>
        <end position="422"/>
    </location>
</feature>
<dbReference type="OMA" id="CWKAAFP"/>
<keyword evidence="7" id="KW-0325">Glycoprotein</keyword>
<evidence type="ECO:0000256" key="7">
    <source>
        <dbReference type="ARBA" id="ARBA00023180"/>
    </source>
</evidence>
<dbReference type="InterPro" id="IPR013783">
    <property type="entry name" value="Ig-like_fold"/>
</dbReference>
<proteinExistence type="predicted"/>
<keyword evidence="12" id="KW-1185">Reference proteome</keyword>
<accession>A0A803K0Y2</accession>
<dbReference type="PANTHER" id="PTHR23037">
    <property type="entry name" value="CYTOKINE RECEPTOR"/>
    <property type="match status" value="1"/>
</dbReference>
<evidence type="ECO:0000256" key="3">
    <source>
        <dbReference type="ARBA" id="ARBA00022729"/>
    </source>
</evidence>
<feature type="domain" description="Type I cytokine receptor cytokine-binding" evidence="10">
    <location>
        <begin position="125"/>
        <end position="207"/>
    </location>
</feature>
<evidence type="ECO:0000313" key="11">
    <source>
        <dbReference type="Ensembl" id="ENSXETP00000113966"/>
    </source>
</evidence>
<dbReference type="GeneTree" id="ENSGT00520000055993"/>
<dbReference type="AGR" id="Xenbase:XB-GENE-29094699"/>
<keyword evidence="3 9" id="KW-0732">Signal</keyword>
<name>A0A803K0Y2_XENTR</name>
<organism evidence="11">
    <name type="scientific">Xenopus tropicalis</name>
    <name type="common">Western clawed frog</name>
    <name type="synonym">Silurana tropicalis</name>
    <dbReference type="NCBI Taxonomy" id="8364"/>
    <lineage>
        <taxon>Eukaryota</taxon>
        <taxon>Metazoa</taxon>
        <taxon>Chordata</taxon>
        <taxon>Craniata</taxon>
        <taxon>Vertebrata</taxon>
        <taxon>Euteleostomi</taxon>
        <taxon>Amphibia</taxon>
        <taxon>Batrachia</taxon>
        <taxon>Anura</taxon>
        <taxon>Pipoidea</taxon>
        <taxon>Pipidae</taxon>
        <taxon>Xenopodinae</taxon>
        <taxon>Xenopus</taxon>
        <taxon>Silurana</taxon>
    </lineage>
</organism>
<keyword evidence="5 8" id="KW-0472">Membrane</keyword>
<keyword evidence="4 8" id="KW-1133">Transmembrane helix</keyword>
<reference evidence="11" key="2">
    <citation type="submission" date="2021-03" db="UniProtKB">
        <authorList>
            <consortium name="Ensembl"/>
        </authorList>
    </citation>
    <scope>IDENTIFICATION</scope>
</reference>
<evidence type="ECO:0000259" key="10">
    <source>
        <dbReference type="Pfam" id="PF09240"/>
    </source>
</evidence>
<comment type="subcellular location">
    <subcellularLocation>
        <location evidence="1">Membrane</location>
        <topology evidence="1">Single-pass type I membrane protein</topology>
    </subcellularLocation>
</comment>
<gene>
    <name evidence="11 13 14" type="primary">LOC116408799</name>
</gene>
<dbReference type="OrthoDB" id="9835959at2759"/>
<dbReference type="PANTHER" id="PTHR23037:SF46">
    <property type="entry name" value="INTERLEUKIN 5 RECEPTOR SUBUNIT ALPHA"/>
    <property type="match status" value="1"/>
</dbReference>
<evidence type="ECO:0000256" key="8">
    <source>
        <dbReference type="SAM" id="Phobius"/>
    </source>
</evidence>
<evidence type="ECO:0000256" key="6">
    <source>
        <dbReference type="ARBA" id="ARBA00023170"/>
    </source>
</evidence>
<dbReference type="Xenbase" id="XB-GENE-29094699">
    <property type="gene designation" value="LOC116408799"/>
</dbReference>
<evidence type="ECO:0000256" key="2">
    <source>
        <dbReference type="ARBA" id="ARBA00022692"/>
    </source>
</evidence>
<reference evidence="11" key="1">
    <citation type="journal article" date="2010" name="Science">
        <title>The genome of the Western clawed frog Xenopus tropicalis.</title>
        <authorList>
            <person name="Hellsten U."/>
            <person name="Harland R.M."/>
            <person name="Gilchrist M.J."/>
            <person name="Hendrix D."/>
            <person name="Jurka J."/>
            <person name="Kapitonov V."/>
            <person name="Ovcharenko I."/>
            <person name="Putnam N.H."/>
            <person name="Shu S."/>
            <person name="Taher L."/>
            <person name="Blitz I.L."/>
            <person name="Blumberg B."/>
            <person name="Dichmann D.S."/>
            <person name="Dubchak I."/>
            <person name="Amaya E."/>
            <person name="Detter J.C."/>
            <person name="Fletcher R."/>
            <person name="Gerhard D.S."/>
            <person name="Goodstein D."/>
            <person name="Graves T."/>
            <person name="Grigoriev I.V."/>
            <person name="Grimwood J."/>
            <person name="Kawashima T."/>
            <person name="Lindquist E."/>
            <person name="Lucas S.M."/>
            <person name="Mead P.E."/>
            <person name="Mitros T."/>
            <person name="Ogino H."/>
            <person name="Ohta Y."/>
            <person name="Poliakov A.V."/>
            <person name="Pollet N."/>
            <person name="Robert J."/>
            <person name="Salamov A."/>
            <person name="Sater A.K."/>
            <person name="Schmutz J."/>
            <person name="Terry A."/>
            <person name="Vize P.D."/>
            <person name="Warren W.C."/>
            <person name="Wells D."/>
            <person name="Wills A."/>
            <person name="Wilson R.K."/>
            <person name="Zimmerman L.B."/>
            <person name="Zorn A.M."/>
            <person name="Grainger R."/>
            <person name="Grammer T."/>
            <person name="Khokha M.K."/>
            <person name="Richardson P.M."/>
            <person name="Rokhsar D.S."/>
        </authorList>
    </citation>
    <scope>NUCLEOTIDE SEQUENCE [LARGE SCALE GENOMIC DNA]</scope>
    <source>
        <strain evidence="11">Nigerian</strain>
    </source>
</reference>
<keyword evidence="2 8" id="KW-0812">Transmembrane</keyword>
<evidence type="ECO:0000256" key="9">
    <source>
        <dbReference type="SAM" id="SignalP"/>
    </source>
</evidence>
<evidence type="ECO:0000313" key="14">
    <source>
        <dbReference type="Xenbase" id="XB-GENE-29094699"/>
    </source>
</evidence>
<dbReference type="Ensembl" id="ENSXETT00000122584">
    <property type="protein sequence ID" value="ENSXETP00000113966"/>
    <property type="gene ID" value="ENSXETG00000049473"/>
</dbReference>
<dbReference type="InterPro" id="IPR015321">
    <property type="entry name" value="TypeI_recpt_CBD"/>
</dbReference>
<feature type="transmembrane region" description="Helical" evidence="8">
    <location>
        <begin position="328"/>
        <end position="349"/>
    </location>
</feature>
<dbReference type="SUPFAM" id="SSF49265">
    <property type="entry name" value="Fibronectin type III"/>
    <property type="match status" value="2"/>
</dbReference>
<dbReference type="AlphaFoldDB" id="A0A803K0Y2"/>
<dbReference type="Proteomes" id="UP000008143">
    <property type="component" value="Chromosome 2"/>
</dbReference>
<dbReference type="KEGG" id="xtr:116408799"/>
<sequence>MDVKCATSVIWICILQLPLHLSFARKNDLLHHPANFTLQFLRRSLRLSWDCNAVKEFSNISVLTFGKAPHEQHFVFSNKTECSAGKVELDLQTRNTSKVVIQINGKTAREIVVIPEGMSESAANNISCELYDITSMRCYWDFATNAPDDTNYTLLLIQYDSQYQYELQCQHYEHDRQRRAGKCEFHDLRKNVDDKASVILVGNSKENIQIYAKGFYPSHKEIFKPPTNISLLFSENEVTIYWSQPKTIHIAEECFEYRVQDVHGKMKPFDLPDGSSKYTKDISSFEEECPLRMRARGTEACGIDTNWGEWSEELKCRNHGPSFPKDNIIIYTAIATAIILACLVLLLMCMRCFKIIFPPIPHPKKYSVTSKPTYQVNEWDNESLKSIQIIPVLESEEPDGTSMDTQHNPHRADDGMKNIYCN</sequence>
<evidence type="ECO:0000256" key="5">
    <source>
        <dbReference type="ARBA" id="ARBA00023136"/>
    </source>
</evidence>
<dbReference type="InterPro" id="IPR036116">
    <property type="entry name" value="FN3_sf"/>
</dbReference>
<evidence type="ECO:0000313" key="13">
    <source>
        <dbReference type="RefSeq" id="XP_031752558.1"/>
    </source>
</evidence>